<accession>A0ABX7VQV1</accession>
<evidence type="ECO:0000313" key="1">
    <source>
        <dbReference type="EMBL" id="QTM97925.1"/>
    </source>
</evidence>
<gene>
    <name evidence="1" type="ORF">ERJ70_00360</name>
</gene>
<sequence length="69" mass="8614">MIGLLVDERERKEMEYLIKRELEELLLDMEDNRIDHLVRRAMKERYRILFQLFRKVAEDKECRKYILNG</sequence>
<dbReference type="Proteomes" id="UP000665043">
    <property type="component" value="Chromosome"/>
</dbReference>
<dbReference type="EMBL" id="CP046956">
    <property type="protein sequence ID" value="QTM97925.1"/>
    <property type="molecule type" value="Genomic_DNA"/>
</dbReference>
<organism evidence="1 2">
    <name type="scientific">Sediminibacillus dalangtanensis</name>
    <dbReference type="NCBI Taxonomy" id="2729421"/>
    <lineage>
        <taxon>Bacteria</taxon>
        <taxon>Bacillati</taxon>
        <taxon>Bacillota</taxon>
        <taxon>Bacilli</taxon>
        <taxon>Bacillales</taxon>
        <taxon>Bacillaceae</taxon>
        <taxon>Sediminibacillus</taxon>
    </lineage>
</organism>
<keyword evidence="2" id="KW-1185">Reference proteome</keyword>
<dbReference type="RefSeq" id="WP_209366451.1">
    <property type="nucleotide sequence ID" value="NZ_CP046956.1"/>
</dbReference>
<protein>
    <submittedName>
        <fullName evidence="1">Uncharacterized protein</fullName>
    </submittedName>
</protein>
<evidence type="ECO:0000313" key="2">
    <source>
        <dbReference type="Proteomes" id="UP000665043"/>
    </source>
</evidence>
<proteinExistence type="predicted"/>
<reference evidence="1 2" key="1">
    <citation type="submission" date="2019-12" db="EMBL/GenBank/DDBJ databases">
        <title>The whole genome sequencing of a strain isolated from a Mars analog, Dalangtan Playa.</title>
        <authorList>
            <person name="Huang T."/>
        </authorList>
    </citation>
    <scope>NUCLEOTIDE SEQUENCE [LARGE SCALE GENOMIC DNA]</scope>
    <source>
        <strain evidence="1 2">DP4-553-S</strain>
    </source>
</reference>
<name>A0ABX7VQV1_9BACI</name>